<protein>
    <recommendedName>
        <fullName evidence="3">Lipoprotein</fullName>
    </recommendedName>
</protein>
<keyword evidence="2" id="KW-1185">Reference proteome</keyword>
<proteinExistence type="predicted"/>
<dbReference type="Proteomes" id="UP000488936">
    <property type="component" value="Unassembled WGS sequence"/>
</dbReference>
<dbReference type="OrthoDB" id="9935195at2"/>
<evidence type="ECO:0000313" key="1">
    <source>
        <dbReference type="EMBL" id="MTH28429.1"/>
    </source>
</evidence>
<accession>A0A7K1GIR5</accession>
<sequence length="196" mass="22901">MKNLLTLIPLAFLIFSCQEKEIKKENYRKIDTLLNIVFKDSFPNFIDNELNRNNALKLLERKKDSVIENNVLDDMPLEVFRVFKNPAGDGAIVHLVKKPTTEHYDFYQQRDTILSDFITFDLLVGMPENKASELTKGQMFLVKNKKHPIDINAIVDVFTNQTYYENELYIEHSMKKLNINYGILFTEADSLIPHKQ</sequence>
<dbReference type="RefSeq" id="WP_155034419.1">
    <property type="nucleotide sequence ID" value="NZ_JBHTIG010000060.1"/>
</dbReference>
<comment type="caution">
    <text evidence="1">The sequence shown here is derived from an EMBL/GenBank/DDBJ whole genome shotgun (WGS) entry which is preliminary data.</text>
</comment>
<dbReference type="PROSITE" id="PS51257">
    <property type="entry name" value="PROKAR_LIPOPROTEIN"/>
    <property type="match status" value="1"/>
</dbReference>
<name>A0A7K1GIR5_9FLAO</name>
<evidence type="ECO:0000313" key="2">
    <source>
        <dbReference type="Proteomes" id="UP000488936"/>
    </source>
</evidence>
<reference evidence="1 2" key="1">
    <citation type="journal article" date="2006" name="Int. J. Syst. Evol. Microbiol.">
        <title>Myroides pelagicus sp. nov., isolated from seawater in Thailand.</title>
        <authorList>
            <person name="Yoon J."/>
            <person name="Maneerat S."/>
            <person name="Kawai F."/>
            <person name="Yokota A."/>
        </authorList>
    </citation>
    <scope>NUCLEOTIDE SEQUENCE [LARGE SCALE GENOMIC DNA]</scope>
    <source>
        <strain evidence="1 2">SM1T</strain>
    </source>
</reference>
<dbReference type="EMBL" id="WMJY01000001">
    <property type="protein sequence ID" value="MTH28429.1"/>
    <property type="molecule type" value="Genomic_DNA"/>
</dbReference>
<dbReference type="AlphaFoldDB" id="A0A7K1GIR5"/>
<gene>
    <name evidence="1" type="ORF">GJV77_00615</name>
</gene>
<evidence type="ECO:0008006" key="3">
    <source>
        <dbReference type="Google" id="ProtNLM"/>
    </source>
</evidence>
<organism evidence="1 2">
    <name type="scientific">Myroides pelagicus</name>
    <dbReference type="NCBI Taxonomy" id="270914"/>
    <lineage>
        <taxon>Bacteria</taxon>
        <taxon>Pseudomonadati</taxon>
        <taxon>Bacteroidota</taxon>
        <taxon>Flavobacteriia</taxon>
        <taxon>Flavobacteriales</taxon>
        <taxon>Flavobacteriaceae</taxon>
        <taxon>Myroides</taxon>
    </lineage>
</organism>